<dbReference type="Proteomes" id="UP000605392">
    <property type="component" value="Unassembled WGS sequence"/>
</dbReference>
<proteinExistence type="predicted"/>
<evidence type="ECO:0000313" key="1">
    <source>
        <dbReference type="EMBL" id="GGF66727.1"/>
    </source>
</evidence>
<keyword evidence="2" id="KW-1185">Reference proteome</keyword>
<protein>
    <submittedName>
        <fullName evidence="1">Uncharacterized protein</fullName>
    </submittedName>
</protein>
<gene>
    <name evidence="1" type="ORF">GCM10011375_22190</name>
</gene>
<reference evidence="1 2" key="1">
    <citation type="journal article" date="2019" name="Int. J. Syst. Evol. Microbiol.">
        <title>The Global Catalogue of Microorganisms (GCM) 10K type strain sequencing project: providing services to taxonomists for standard genome sequencing and annotation.</title>
        <authorList>
            <consortium name="The Broad Institute Genomics Platform"/>
            <consortium name="The Broad Institute Genome Sequencing Center for Infectious Disease"/>
            <person name="Wu L."/>
            <person name="Ma J."/>
        </authorList>
    </citation>
    <scope>NUCLEOTIDE SEQUENCE [LARGE SCALE GENOMIC DNA]</scope>
    <source>
        <strain evidence="1 2">CGMCC 1.12720</strain>
    </source>
</reference>
<evidence type="ECO:0000313" key="2">
    <source>
        <dbReference type="Proteomes" id="UP000605392"/>
    </source>
</evidence>
<accession>A0ACB5PS22</accession>
<organism evidence="1 2">
    <name type="scientific">Hymenobacter qilianensis</name>
    <dbReference type="NCBI Taxonomy" id="1385715"/>
    <lineage>
        <taxon>Bacteria</taxon>
        <taxon>Pseudomonadati</taxon>
        <taxon>Bacteroidota</taxon>
        <taxon>Cytophagia</taxon>
        <taxon>Cytophagales</taxon>
        <taxon>Hymenobacteraceae</taxon>
        <taxon>Hymenobacter</taxon>
    </lineage>
</organism>
<name>A0ACB5PS22_9BACT</name>
<dbReference type="EMBL" id="BMFN01000002">
    <property type="protein sequence ID" value="GGF66727.1"/>
    <property type="molecule type" value="Genomic_DNA"/>
</dbReference>
<comment type="caution">
    <text evidence="1">The sequence shown here is derived from an EMBL/GenBank/DDBJ whole genome shotgun (WGS) entry which is preliminary data.</text>
</comment>
<sequence>MSTIHNNFVFRGQVRWRRSTYRWIARRLFGATFTAIGPSVAQVEAHTYYNPTVLVPNWLDEQRFIPAHNAAERAEARQHFAIPTDAVVIISVGGCSAIKNHKVVLEALKALRPRVAQQLIYLHVGEGITHAAEQQQAHQLGVSDAVKFVGQTHNVRQALLAADIYAMPSLFEGLSISLLEALSCGIPAVVFDVYGQRDLVIEGQTGRCVPTTTEAFTDALQELIEQPILRQRYGKAGRAFVQQHYSMHDSLSKLLRLYGSSVKKDALLIQSTIQN</sequence>